<keyword evidence="3 8" id="KW-0418">Kinase</keyword>
<gene>
    <name evidence="8" type="ORF">EV695_1994</name>
</gene>
<dbReference type="CDD" id="cd14014">
    <property type="entry name" value="STKc_PknB_like"/>
    <property type="match status" value="1"/>
</dbReference>
<sequence length="790" mass="88413">MIEIPNYTVDSELGRGGMATVYLAVQDMLSRNVALKVMLPDMARDENFRKSFLSEGKIIASLEHRNIVRIYDVGVIDDSILYMAMEHLANGTLKTKLEKGKLSYAESLRILEQTSSGLDYAHVKGYIHRDIKPGNILFREDDTAVITDFGIAKLQDTSGELTRMGYTMGTVQYMSPEQAVTTDLDSRSDIYSLGLVFYEMLTGKKAFKAESTIQAIHQHTTVAPPELPAEYSFLQPTIDKVLAKEPNDRYQTVGEFVEAVKNAVNVDQTVIHKIPPQIDDDRTQILQTGHYPVSAKEPKSKKGLYGGIAATLVLVAGLAFGFTNYEKVSSWMGVEETDKKQLHQLEVDPQLEANRLAAIDKKAQEDSSAADEASKQEKAKEEKAQLEQAKLEQERLELEEKEKLKKERLAKLQQLQEKDRAAEIERQIEEDRIAAEAKKAEEARIAAEAKKAEEARIAAENKKAEEARIAAETKKAEEARIAAETKKAEEARIAAENKKAEDERIAAENKKAEEARIAAENKKAEEERIAAENKRAEEERIAAENKRAEDARIAAEKKRQEEIRKEKRKAEQNKTRRVRLIATLNKRPLKTSFIIKQNGKEVRRVNGKSTANVNLKPGRYQIATSYAGKWKSSNINISNKNITRTFEFFKKAAPAKTVNGQIRAYATLNGRPLNTSFVVTKNGKRVKAVSGRSSANFVLPPGNYVITTQFGGRVSRANVNLAAYDIAEQRFAFRGSAPRPVQQKAPQAQKDWTHTHNAPQRQAPVKQAPKPKKRSWLDEDPNADSSETGS</sequence>
<dbReference type="EMBL" id="SMFQ01000003">
    <property type="protein sequence ID" value="TCJ87484.1"/>
    <property type="molecule type" value="Genomic_DNA"/>
</dbReference>
<proteinExistence type="predicted"/>
<reference evidence="8 9" key="1">
    <citation type="submission" date="2019-03" db="EMBL/GenBank/DDBJ databases">
        <title>Genomic Encyclopedia of Type Strains, Phase IV (KMG-IV): sequencing the most valuable type-strain genomes for metagenomic binning, comparative biology and taxonomic classification.</title>
        <authorList>
            <person name="Goeker M."/>
        </authorList>
    </citation>
    <scope>NUCLEOTIDE SEQUENCE [LARGE SCALE GENOMIC DNA]</scope>
    <source>
        <strain evidence="8 9">DSM 24830</strain>
    </source>
</reference>
<dbReference type="AlphaFoldDB" id="A0A4R1F4I5"/>
<dbReference type="PROSITE" id="PS00108">
    <property type="entry name" value="PROTEIN_KINASE_ST"/>
    <property type="match status" value="1"/>
</dbReference>
<dbReference type="PANTHER" id="PTHR43289">
    <property type="entry name" value="MITOGEN-ACTIVATED PROTEIN KINASE KINASE KINASE 20-RELATED"/>
    <property type="match status" value="1"/>
</dbReference>
<evidence type="ECO:0000256" key="6">
    <source>
        <dbReference type="SAM" id="MobiDB-lite"/>
    </source>
</evidence>
<comment type="caution">
    <text evidence="8">The sequence shown here is derived from an EMBL/GenBank/DDBJ whole genome shotgun (WGS) entry which is preliminary data.</text>
</comment>
<feature type="region of interest" description="Disordered" evidence="6">
    <location>
        <begin position="539"/>
        <end position="574"/>
    </location>
</feature>
<dbReference type="PROSITE" id="PS50011">
    <property type="entry name" value="PROTEIN_KINASE_DOM"/>
    <property type="match status" value="1"/>
</dbReference>
<evidence type="ECO:0000256" key="1">
    <source>
        <dbReference type="ARBA" id="ARBA00022679"/>
    </source>
</evidence>
<feature type="binding site" evidence="5">
    <location>
        <position position="36"/>
    </location>
    <ligand>
        <name>ATP</name>
        <dbReference type="ChEBI" id="CHEBI:30616"/>
    </ligand>
</feature>
<dbReference type="Proteomes" id="UP000294887">
    <property type="component" value="Unassembled WGS sequence"/>
</dbReference>
<evidence type="ECO:0000313" key="8">
    <source>
        <dbReference type="EMBL" id="TCJ87484.1"/>
    </source>
</evidence>
<accession>A0A4R1F4I5</accession>
<dbReference type="InterPro" id="IPR011009">
    <property type="entry name" value="Kinase-like_dom_sf"/>
</dbReference>
<dbReference type="InterPro" id="IPR000719">
    <property type="entry name" value="Prot_kinase_dom"/>
</dbReference>
<dbReference type="GO" id="GO:0004674">
    <property type="term" value="F:protein serine/threonine kinase activity"/>
    <property type="evidence" value="ECO:0007669"/>
    <property type="project" value="UniProtKB-KW"/>
</dbReference>
<dbReference type="InterPro" id="IPR008271">
    <property type="entry name" value="Ser/Thr_kinase_AS"/>
</dbReference>
<keyword evidence="8" id="KW-0723">Serine/threonine-protein kinase</keyword>
<dbReference type="GO" id="GO:0005524">
    <property type="term" value="F:ATP binding"/>
    <property type="evidence" value="ECO:0007669"/>
    <property type="project" value="UniProtKB-UniRule"/>
</dbReference>
<dbReference type="SMART" id="SM00220">
    <property type="entry name" value="S_TKc"/>
    <property type="match status" value="1"/>
</dbReference>
<keyword evidence="9" id="KW-1185">Reference proteome</keyword>
<evidence type="ECO:0000256" key="3">
    <source>
        <dbReference type="ARBA" id="ARBA00022777"/>
    </source>
</evidence>
<dbReference type="PANTHER" id="PTHR43289:SF6">
    <property type="entry name" value="SERINE_THREONINE-PROTEIN KINASE NEKL-3"/>
    <property type="match status" value="1"/>
</dbReference>
<evidence type="ECO:0000313" key="9">
    <source>
        <dbReference type="Proteomes" id="UP000294887"/>
    </source>
</evidence>
<protein>
    <submittedName>
        <fullName evidence="8">Serine/threonine protein kinase</fullName>
    </submittedName>
</protein>
<feature type="compositionally biased region" description="Basic and acidic residues" evidence="6">
    <location>
        <begin position="372"/>
        <end position="387"/>
    </location>
</feature>
<evidence type="ECO:0000256" key="2">
    <source>
        <dbReference type="ARBA" id="ARBA00022741"/>
    </source>
</evidence>
<feature type="region of interest" description="Disordered" evidence="6">
    <location>
        <begin position="735"/>
        <end position="790"/>
    </location>
</feature>
<feature type="domain" description="Protein kinase" evidence="7">
    <location>
        <begin position="7"/>
        <end position="271"/>
    </location>
</feature>
<dbReference type="PROSITE" id="PS00107">
    <property type="entry name" value="PROTEIN_KINASE_ATP"/>
    <property type="match status" value="1"/>
</dbReference>
<dbReference type="Gene3D" id="3.30.200.20">
    <property type="entry name" value="Phosphorylase Kinase, domain 1"/>
    <property type="match status" value="1"/>
</dbReference>
<dbReference type="OrthoDB" id="9816047at2"/>
<keyword evidence="4 5" id="KW-0067">ATP-binding</keyword>
<evidence type="ECO:0000256" key="4">
    <source>
        <dbReference type="ARBA" id="ARBA00022840"/>
    </source>
</evidence>
<name>A0A4R1F4I5_9GAMM</name>
<evidence type="ECO:0000256" key="5">
    <source>
        <dbReference type="PROSITE-ProRule" id="PRU10141"/>
    </source>
</evidence>
<keyword evidence="2 5" id="KW-0547">Nucleotide-binding</keyword>
<dbReference type="Pfam" id="PF00069">
    <property type="entry name" value="Pkinase"/>
    <property type="match status" value="1"/>
</dbReference>
<feature type="region of interest" description="Disordered" evidence="6">
    <location>
        <begin position="361"/>
        <end position="387"/>
    </location>
</feature>
<dbReference type="SUPFAM" id="SSF56112">
    <property type="entry name" value="Protein kinase-like (PK-like)"/>
    <property type="match status" value="1"/>
</dbReference>
<organism evidence="8 9">
    <name type="scientific">Cocleimonas flava</name>
    <dbReference type="NCBI Taxonomy" id="634765"/>
    <lineage>
        <taxon>Bacteria</taxon>
        <taxon>Pseudomonadati</taxon>
        <taxon>Pseudomonadota</taxon>
        <taxon>Gammaproteobacteria</taxon>
        <taxon>Thiotrichales</taxon>
        <taxon>Thiotrichaceae</taxon>
        <taxon>Cocleimonas</taxon>
    </lineage>
</organism>
<keyword evidence="1" id="KW-0808">Transferase</keyword>
<evidence type="ECO:0000259" key="7">
    <source>
        <dbReference type="PROSITE" id="PS50011"/>
    </source>
</evidence>
<dbReference type="RefSeq" id="WP_131905754.1">
    <property type="nucleotide sequence ID" value="NZ_SMFQ01000003.1"/>
</dbReference>
<feature type="compositionally biased region" description="Low complexity" evidence="6">
    <location>
        <begin position="758"/>
        <end position="768"/>
    </location>
</feature>
<dbReference type="InterPro" id="IPR017441">
    <property type="entry name" value="Protein_kinase_ATP_BS"/>
</dbReference>
<dbReference type="Gene3D" id="1.10.510.10">
    <property type="entry name" value="Transferase(Phosphotransferase) domain 1"/>
    <property type="match status" value="1"/>
</dbReference>